<sequence length="206" mass="22624">MDGPTHLLSLKVMRVSRPELASAWQPFYSNSPSFSAHSTASIVSLQGNAPLPGHPKTLRDLTHASELLTLPSSFGSIQLGETFSSCLCINNETQVDVDAVSIKVEMQTATAKVVLAEFGGPDHKLAARDTIESIVHHEIKELGQHVLACAVTYRVPQNIRPVGSGEHPDDPSLQTFRKFYKFAVINFPASLQFVLNVHLRLPILYR</sequence>
<dbReference type="PANTHER" id="PTHR13134">
    <property type="entry name" value="TRAFFICKING PROTEIN PARTICLE COMPLEX SUBUNIT 13"/>
    <property type="match status" value="1"/>
</dbReference>
<proteinExistence type="predicted"/>
<evidence type="ECO:0000313" key="3">
    <source>
        <dbReference type="Proteomes" id="UP000775547"/>
    </source>
</evidence>
<dbReference type="AlphaFoldDB" id="A0A9P7GDK3"/>
<keyword evidence="3" id="KW-1185">Reference proteome</keyword>
<dbReference type="PANTHER" id="PTHR13134:SF3">
    <property type="entry name" value="TRAFFICKING PROTEIN PARTICLE COMPLEX SUBUNIT 13"/>
    <property type="match status" value="1"/>
</dbReference>
<dbReference type="OrthoDB" id="10250284at2759"/>
<dbReference type="Proteomes" id="UP000775547">
    <property type="component" value="Unassembled WGS sequence"/>
</dbReference>
<name>A0A9P7GDK3_9AGAR</name>
<evidence type="ECO:0000313" key="2">
    <source>
        <dbReference type="EMBL" id="KAG5645042.1"/>
    </source>
</evidence>
<feature type="domain" description="Trafficking protein particle complex subunit 13 N-terminal" evidence="1">
    <location>
        <begin position="6"/>
        <end position="184"/>
    </location>
</feature>
<dbReference type="EMBL" id="JABCKV010000051">
    <property type="protein sequence ID" value="KAG5645042.1"/>
    <property type="molecule type" value="Genomic_DNA"/>
</dbReference>
<protein>
    <recommendedName>
        <fullName evidence="1">Trafficking protein particle complex subunit 13 N-terminal domain-containing protein</fullName>
    </recommendedName>
</protein>
<evidence type="ECO:0000259" key="1">
    <source>
        <dbReference type="Pfam" id="PF06159"/>
    </source>
</evidence>
<accession>A0A9P7GDK3</accession>
<dbReference type="GO" id="GO:1990072">
    <property type="term" value="C:TRAPPIII protein complex"/>
    <property type="evidence" value="ECO:0007669"/>
    <property type="project" value="TreeGrafter"/>
</dbReference>
<dbReference type="Pfam" id="PF06159">
    <property type="entry name" value="TRAPPC13_N"/>
    <property type="match status" value="1"/>
</dbReference>
<reference evidence="2" key="2">
    <citation type="submission" date="2021-10" db="EMBL/GenBank/DDBJ databases">
        <title>Phylogenomics reveals ancestral predisposition of the termite-cultivated fungus Termitomyces towards a domesticated lifestyle.</title>
        <authorList>
            <person name="Auxier B."/>
            <person name="Grum-Grzhimaylo A."/>
            <person name="Cardenas M.E."/>
            <person name="Lodge J.D."/>
            <person name="Laessoe T."/>
            <person name="Pedersen O."/>
            <person name="Smith M.E."/>
            <person name="Kuyper T.W."/>
            <person name="Franco-Molano E.A."/>
            <person name="Baroni T.J."/>
            <person name="Aanen D.K."/>
        </authorList>
    </citation>
    <scope>NUCLEOTIDE SEQUENCE</scope>
    <source>
        <strain evidence="2">AP01</strain>
        <tissue evidence="2">Mycelium</tissue>
    </source>
</reference>
<organism evidence="2 3">
    <name type="scientific">Asterophora parasitica</name>
    <dbReference type="NCBI Taxonomy" id="117018"/>
    <lineage>
        <taxon>Eukaryota</taxon>
        <taxon>Fungi</taxon>
        <taxon>Dikarya</taxon>
        <taxon>Basidiomycota</taxon>
        <taxon>Agaricomycotina</taxon>
        <taxon>Agaricomycetes</taxon>
        <taxon>Agaricomycetidae</taxon>
        <taxon>Agaricales</taxon>
        <taxon>Tricholomatineae</taxon>
        <taxon>Lyophyllaceae</taxon>
        <taxon>Asterophora</taxon>
    </lineage>
</organism>
<reference evidence="2" key="1">
    <citation type="submission" date="2020-07" db="EMBL/GenBank/DDBJ databases">
        <authorList>
            <person name="Nieuwenhuis M."/>
            <person name="Van De Peppel L.J.J."/>
        </authorList>
    </citation>
    <scope>NUCLEOTIDE SEQUENCE</scope>
    <source>
        <strain evidence="2">AP01</strain>
        <tissue evidence="2">Mycelium</tissue>
    </source>
</reference>
<dbReference type="InterPro" id="IPR010378">
    <property type="entry name" value="TRAPPC13"/>
</dbReference>
<comment type="caution">
    <text evidence="2">The sequence shown here is derived from an EMBL/GenBank/DDBJ whole genome shotgun (WGS) entry which is preliminary data.</text>
</comment>
<dbReference type="InterPro" id="IPR055427">
    <property type="entry name" value="TRAPPC13_N"/>
</dbReference>
<gene>
    <name evidence="2" type="ORF">DXG03_007221</name>
</gene>